<comment type="caution">
    <text evidence="2">The sequence shown here is derived from an EMBL/GenBank/DDBJ whole genome shotgun (WGS) entry which is preliminary data.</text>
</comment>
<sequence>MHPTCAFARAVFLCVSLLLTRFASFAQNYRDSFTAKNAFYAELGGNGDVYSLNYDRVVYQKVMFKAGFRVGVSSNLFFLENETGVYPVIPIEALGMIGRYQKHFEFGLGYTRRFTNEPDLLQNMYFSRIGFRYQDPSGGLVVRVGFTPFLSTEINQKTPGPAIIPRFGLSVGHSF</sequence>
<dbReference type="Proteomes" id="UP000625551">
    <property type="component" value="Unassembled WGS sequence"/>
</dbReference>
<name>A0ABR7XHK7_9BACT</name>
<feature type="chain" id="PRO_5045754205" description="Outer membrane protein beta-barrel domain-containing protein" evidence="1">
    <location>
        <begin position="27"/>
        <end position="175"/>
    </location>
</feature>
<accession>A0ABR7XHK7</accession>
<organism evidence="2 3">
    <name type="scientific">Pontibacter aquaedesilientis</name>
    <dbReference type="NCBI Taxonomy" id="2766980"/>
    <lineage>
        <taxon>Bacteria</taxon>
        <taxon>Pseudomonadati</taxon>
        <taxon>Bacteroidota</taxon>
        <taxon>Cytophagia</taxon>
        <taxon>Cytophagales</taxon>
        <taxon>Hymenobacteraceae</taxon>
        <taxon>Pontibacter</taxon>
    </lineage>
</organism>
<gene>
    <name evidence="2" type="ORF">H9Q13_07020</name>
</gene>
<evidence type="ECO:0000313" key="3">
    <source>
        <dbReference type="Proteomes" id="UP000625551"/>
    </source>
</evidence>
<reference evidence="2 3" key="1">
    <citation type="submission" date="2020-09" db="EMBL/GenBank/DDBJ databases">
        <title>Genome sequencing and assembly of Pontibacter sp.</title>
        <authorList>
            <person name="Chhetri G."/>
        </authorList>
    </citation>
    <scope>NUCLEOTIDE SEQUENCE [LARGE SCALE GENOMIC DNA]</scope>
    <source>
        <strain evidence="2 3">JH31</strain>
    </source>
</reference>
<keyword evidence="3" id="KW-1185">Reference proteome</keyword>
<evidence type="ECO:0008006" key="4">
    <source>
        <dbReference type="Google" id="ProtNLM"/>
    </source>
</evidence>
<dbReference type="EMBL" id="JACXAJ010000002">
    <property type="protein sequence ID" value="MBD1396911.1"/>
    <property type="molecule type" value="Genomic_DNA"/>
</dbReference>
<proteinExistence type="predicted"/>
<protein>
    <recommendedName>
        <fullName evidence="4">Outer membrane protein beta-barrel domain-containing protein</fullName>
    </recommendedName>
</protein>
<keyword evidence="1" id="KW-0732">Signal</keyword>
<dbReference type="RefSeq" id="WP_191183048.1">
    <property type="nucleotide sequence ID" value="NZ_JACXAJ010000002.1"/>
</dbReference>
<evidence type="ECO:0000313" key="2">
    <source>
        <dbReference type="EMBL" id="MBD1396911.1"/>
    </source>
</evidence>
<feature type="signal peptide" evidence="1">
    <location>
        <begin position="1"/>
        <end position="26"/>
    </location>
</feature>
<evidence type="ECO:0000256" key="1">
    <source>
        <dbReference type="SAM" id="SignalP"/>
    </source>
</evidence>